<dbReference type="InterPro" id="IPR007329">
    <property type="entry name" value="FMN-bd"/>
</dbReference>
<protein>
    <submittedName>
        <fullName evidence="2">FMN-binding domain-containing protein</fullName>
    </submittedName>
</protein>
<sequence>MIKFLPFIYVGMKRIWLYITVFAVLLLAGPRYLAAQVDPGQINSKLIARSVQAVLGTDQEVNWRKVTVPKEVRPKMKSRLKAKSTIPDTLFIGTVPEGDVTQYILPDIAPSRSEKFSYLLYFNEEREVTGVDVLEYRENYGYEIDYSYFRDQFKGKSNPEKIVFGRTIQNISGATISARSLTNSVHDLMSIIKDIELP</sequence>
<feature type="domain" description="FMN-binding" evidence="1">
    <location>
        <begin position="111"/>
        <end position="192"/>
    </location>
</feature>
<accession>A0A521C4V1</accession>
<dbReference type="AlphaFoldDB" id="A0A521C4V1"/>
<evidence type="ECO:0000313" key="3">
    <source>
        <dbReference type="Proteomes" id="UP000317593"/>
    </source>
</evidence>
<name>A0A521C4V1_9BACT</name>
<dbReference type="Pfam" id="PF04205">
    <property type="entry name" value="FMN_bind"/>
    <property type="match status" value="1"/>
</dbReference>
<dbReference type="GO" id="GO:0010181">
    <property type="term" value="F:FMN binding"/>
    <property type="evidence" value="ECO:0007669"/>
    <property type="project" value="InterPro"/>
</dbReference>
<dbReference type="GO" id="GO:0016020">
    <property type="term" value="C:membrane"/>
    <property type="evidence" value="ECO:0007669"/>
    <property type="project" value="InterPro"/>
</dbReference>
<organism evidence="2 3">
    <name type="scientific">Fodinibius sediminis</name>
    <dbReference type="NCBI Taxonomy" id="1214077"/>
    <lineage>
        <taxon>Bacteria</taxon>
        <taxon>Pseudomonadati</taxon>
        <taxon>Balneolota</taxon>
        <taxon>Balneolia</taxon>
        <taxon>Balneolales</taxon>
        <taxon>Balneolaceae</taxon>
        <taxon>Fodinibius</taxon>
    </lineage>
</organism>
<evidence type="ECO:0000259" key="1">
    <source>
        <dbReference type="SMART" id="SM00900"/>
    </source>
</evidence>
<dbReference type="Proteomes" id="UP000317593">
    <property type="component" value="Unassembled WGS sequence"/>
</dbReference>
<evidence type="ECO:0000313" key="2">
    <source>
        <dbReference type="EMBL" id="SMO54428.1"/>
    </source>
</evidence>
<dbReference type="EMBL" id="FXTH01000005">
    <property type="protein sequence ID" value="SMO54428.1"/>
    <property type="molecule type" value="Genomic_DNA"/>
</dbReference>
<dbReference type="SMART" id="SM00900">
    <property type="entry name" value="FMN_bind"/>
    <property type="match status" value="1"/>
</dbReference>
<gene>
    <name evidence="2" type="ORF">SAMN06265218_10534</name>
</gene>
<reference evidence="2 3" key="1">
    <citation type="submission" date="2017-05" db="EMBL/GenBank/DDBJ databases">
        <authorList>
            <person name="Varghese N."/>
            <person name="Submissions S."/>
        </authorList>
    </citation>
    <scope>NUCLEOTIDE SEQUENCE [LARGE SCALE GENOMIC DNA]</scope>
    <source>
        <strain evidence="2 3">DSM 21194</strain>
    </source>
</reference>
<keyword evidence="3" id="KW-1185">Reference proteome</keyword>
<proteinExistence type="predicted"/>
<dbReference type="OrthoDB" id="9778782at2"/>